<protein>
    <submittedName>
        <fullName evidence="2">Uncharacterized protein</fullName>
    </submittedName>
</protein>
<keyword evidence="3" id="KW-1185">Reference proteome</keyword>
<evidence type="ECO:0000256" key="1">
    <source>
        <dbReference type="SAM" id="Phobius"/>
    </source>
</evidence>
<dbReference type="OrthoDB" id="3350812at2759"/>
<organism evidence="2 3">
    <name type="scientific">Agrocybe chaxingu</name>
    <dbReference type="NCBI Taxonomy" id="84603"/>
    <lineage>
        <taxon>Eukaryota</taxon>
        <taxon>Fungi</taxon>
        <taxon>Dikarya</taxon>
        <taxon>Basidiomycota</taxon>
        <taxon>Agaricomycotina</taxon>
        <taxon>Agaricomycetes</taxon>
        <taxon>Agaricomycetidae</taxon>
        <taxon>Agaricales</taxon>
        <taxon>Agaricineae</taxon>
        <taxon>Strophariaceae</taxon>
        <taxon>Agrocybe</taxon>
    </lineage>
</organism>
<keyword evidence="1" id="KW-0472">Membrane</keyword>
<proteinExistence type="predicted"/>
<comment type="caution">
    <text evidence="2">The sequence shown here is derived from an EMBL/GenBank/DDBJ whole genome shotgun (WGS) entry which is preliminary data.</text>
</comment>
<accession>A0A9W8JTU3</accession>
<evidence type="ECO:0000313" key="2">
    <source>
        <dbReference type="EMBL" id="KAJ3501782.1"/>
    </source>
</evidence>
<keyword evidence="1" id="KW-0812">Transmembrane</keyword>
<keyword evidence="1" id="KW-1133">Transmembrane helix</keyword>
<dbReference type="AlphaFoldDB" id="A0A9W8JTU3"/>
<gene>
    <name evidence="2" type="ORF">NLJ89_g9186</name>
</gene>
<feature type="transmembrane region" description="Helical" evidence="1">
    <location>
        <begin position="75"/>
        <end position="98"/>
    </location>
</feature>
<sequence>MSTLDLPTLSLAVGRARMVSLVDIVYYYPRSPTSAPKVCQITYEIHTWSVAIGVGAGEALLSLRTWAVWGSSRKMGAFLGILWIITWSSAFALVVMFLQKIQLMLVLMAIPAYRTFQELGRDRTLTKIVYQDGMHEIKFVFVLLDNVPAGLIYYSYLFVISLINIIVILNTPPDLVTLLSTYVSRSLDILLRLQLTSQSPVAYLKGWNEPFTPY</sequence>
<feature type="transmembrane region" description="Helical" evidence="1">
    <location>
        <begin position="151"/>
        <end position="169"/>
    </location>
</feature>
<dbReference type="Proteomes" id="UP001148786">
    <property type="component" value="Unassembled WGS sequence"/>
</dbReference>
<dbReference type="EMBL" id="JANKHO010001381">
    <property type="protein sequence ID" value="KAJ3501782.1"/>
    <property type="molecule type" value="Genomic_DNA"/>
</dbReference>
<reference evidence="2" key="1">
    <citation type="submission" date="2022-07" db="EMBL/GenBank/DDBJ databases">
        <title>Genome Sequence of Agrocybe chaxingu.</title>
        <authorList>
            <person name="Buettner E."/>
        </authorList>
    </citation>
    <scope>NUCLEOTIDE SEQUENCE</scope>
    <source>
        <strain evidence="2">MP-N11</strain>
    </source>
</reference>
<evidence type="ECO:0000313" key="3">
    <source>
        <dbReference type="Proteomes" id="UP001148786"/>
    </source>
</evidence>
<name>A0A9W8JTU3_9AGAR</name>